<name>A0ACB8QAT2_9AGAM</name>
<sequence>MALITISGYPCSGKSTRTALLKEDLERRIQDPSYSGPVRKVVVLSDDLLGIQRSAYDDSRSEKPARGILFTALQRALASDAFVIIDSLNYIKGFRYQMYCAARELKMRVCTVHVLTRPEQCRAWNAARVDGKAYLHETLENLFMRFEEPSSMVRWDSPLFTVVWDDPSLPLNDIWASLTEGSLKSPNAGTQAVPKAPTDALYTLEHTVTSIVSAVMSAQAESGGMGGSTLLVLPSASTLRVQILLPTRALALAELQRLKRQFVTVHKKAITLGTVEKGIVDWSEEAIANKFVSYLQENLRM</sequence>
<reference evidence="1" key="1">
    <citation type="submission" date="2021-02" db="EMBL/GenBank/DDBJ databases">
        <authorList>
            <consortium name="DOE Joint Genome Institute"/>
            <person name="Ahrendt S."/>
            <person name="Looney B.P."/>
            <person name="Miyauchi S."/>
            <person name="Morin E."/>
            <person name="Drula E."/>
            <person name="Courty P.E."/>
            <person name="Chicoki N."/>
            <person name="Fauchery L."/>
            <person name="Kohler A."/>
            <person name="Kuo A."/>
            <person name="Labutti K."/>
            <person name="Pangilinan J."/>
            <person name="Lipzen A."/>
            <person name="Riley R."/>
            <person name="Andreopoulos W."/>
            <person name="He G."/>
            <person name="Johnson J."/>
            <person name="Barry K.W."/>
            <person name="Grigoriev I.V."/>
            <person name="Nagy L."/>
            <person name="Hibbett D."/>
            <person name="Henrissat B."/>
            <person name="Matheny P.B."/>
            <person name="Labbe J."/>
            <person name="Martin F."/>
        </authorList>
    </citation>
    <scope>NUCLEOTIDE SEQUENCE</scope>
    <source>
        <strain evidence="1">EC-137</strain>
    </source>
</reference>
<dbReference type="Proteomes" id="UP000814128">
    <property type="component" value="Unassembled WGS sequence"/>
</dbReference>
<organism evidence="1 2">
    <name type="scientific">Vararia minispora EC-137</name>
    <dbReference type="NCBI Taxonomy" id="1314806"/>
    <lineage>
        <taxon>Eukaryota</taxon>
        <taxon>Fungi</taxon>
        <taxon>Dikarya</taxon>
        <taxon>Basidiomycota</taxon>
        <taxon>Agaricomycotina</taxon>
        <taxon>Agaricomycetes</taxon>
        <taxon>Russulales</taxon>
        <taxon>Lachnocladiaceae</taxon>
        <taxon>Vararia</taxon>
    </lineage>
</organism>
<accession>A0ACB8QAT2</accession>
<comment type="caution">
    <text evidence="1">The sequence shown here is derived from an EMBL/GenBank/DDBJ whole genome shotgun (WGS) entry which is preliminary data.</text>
</comment>
<gene>
    <name evidence="1" type="ORF">K488DRAFT_57764</name>
</gene>
<dbReference type="EMBL" id="MU273722">
    <property type="protein sequence ID" value="KAI0028793.1"/>
    <property type="molecule type" value="Genomic_DNA"/>
</dbReference>
<keyword evidence="2" id="KW-1185">Reference proteome</keyword>
<proteinExistence type="predicted"/>
<evidence type="ECO:0000313" key="1">
    <source>
        <dbReference type="EMBL" id="KAI0028793.1"/>
    </source>
</evidence>
<reference evidence="1" key="2">
    <citation type="journal article" date="2022" name="New Phytol.">
        <title>Evolutionary transition to the ectomycorrhizal habit in the genomes of a hyperdiverse lineage of mushroom-forming fungi.</title>
        <authorList>
            <person name="Looney B."/>
            <person name="Miyauchi S."/>
            <person name="Morin E."/>
            <person name="Drula E."/>
            <person name="Courty P.E."/>
            <person name="Kohler A."/>
            <person name="Kuo A."/>
            <person name="LaButti K."/>
            <person name="Pangilinan J."/>
            <person name="Lipzen A."/>
            <person name="Riley R."/>
            <person name="Andreopoulos W."/>
            <person name="He G."/>
            <person name="Johnson J."/>
            <person name="Nolan M."/>
            <person name="Tritt A."/>
            <person name="Barry K.W."/>
            <person name="Grigoriev I.V."/>
            <person name="Nagy L.G."/>
            <person name="Hibbett D."/>
            <person name="Henrissat B."/>
            <person name="Matheny P.B."/>
            <person name="Labbe J."/>
            <person name="Martin F.M."/>
        </authorList>
    </citation>
    <scope>NUCLEOTIDE SEQUENCE</scope>
    <source>
        <strain evidence="1">EC-137</strain>
    </source>
</reference>
<protein>
    <submittedName>
        <fullName evidence="1">Chromatin associated protein KTI12</fullName>
    </submittedName>
</protein>
<evidence type="ECO:0000313" key="2">
    <source>
        <dbReference type="Proteomes" id="UP000814128"/>
    </source>
</evidence>